<dbReference type="InterPro" id="IPR036047">
    <property type="entry name" value="F-box-like_dom_sf"/>
</dbReference>
<protein>
    <recommendedName>
        <fullName evidence="1">F-box domain-containing protein</fullName>
    </recommendedName>
</protein>
<feature type="domain" description="F-box" evidence="1">
    <location>
        <begin position="29"/>
        <end position="64"/>
    </location>
</feature>
<dbReference type="Gramene" id="TRITD4Av1G257680.1">
    <property type="protein sequence ID" value="TRITD4Av1G257680.1"/>
    <property type="gene ID" value="TRITD4Av1G257680"/>
</dbReference>
<reference evidence="2 3" key="1">
    <citation type="submission" date="2017-09" db="EMBL/GenBank/DDBJ databases">
        <authorList>
            <consortium name="International Durum Wheat Genome Sequencing Consortium (IDWGSC)"/>
            <person name="Milanesi L."/>
        </authorList>
    </citation>
    <scope>NUCLEOTIDE SEQUENCE [LARGE SCALE GENOMIC DNA]</scope>
    <source>
        <strain evidence="3">cv. Svevo</strain>
    </source>
</reference>
<dbReference type="Proteomes" id="UP000324705">
    <property type="component" value="Chromosome 4A"/>
</dbReference>
<accession>A0A9R0SVA6</accession>
<sequence length="205" mass="23148">MEEVEKGEVFEKNTKPRLESSDAADLFTDDIILEILYHLPARSVNRFKCVSVPWRDLIIDPTNRKKLPRVLAGFLYMSFRIGYHHQLASASGGAAPFDPCLPYLQPNKYKDMEQVDACNGLLLYRGCTKNLPPWDRTKDDCPFVLCNPATGSWVELPPQPQPQEPAKGRSRITCLAFEPAVSFHFHVLRFEEADSSSVTGVSIYS</sequence>
<dbReference type="InterPro" id="IPR055290">
    <property type="entry name" value="At3g26010-like"/>
</dbReference>
<dbReference type="Pfam" id="PF00646">
    <property type="entry name" value="F-box"/>
    <property type="match status" value="1"/>
</dbReference>
<keyword evidence="3" id="KW-1185">Reference proteome</keyword>
<name>A0A9R0SVA6_TRITD</name>
<dbReference type="Gene3D" id="1.20.1280.50">
    <property type="match status" value="1"/>
</dbReference>
<gene>
    <name evidence="2" type="ORF">TRITD_4Av1G257680</name>
</gene>
<proteinExistence type="predicted"/>
<evidence type="ECO:0000259" key="1">
    <source>
        <dbReference type="Pfam" id="PF00646"/>
    </source>
</evidence>
<evidence type="ECO:0000313" key="3">
    <source>
        <dbReference type="Proteomes" id="UP000324705"/>
    </source>
</evidence>
<dbReference type="PANTHER" id="PTHR35546">
    <property type="entry name" value="F-BOX PROTEIN INTERACTION DOMAIN PROTEIN-RELATED"/>
    <property type="match status" value="1"/>
</dbReference>
<dbReference type="PANTHER" id="PTHR35546:SF50">
    <property type="entry name" value="F-BOX DOMAIN-CONTAINING PROTEIN"/>
    <property type="match status" value="1"/>
</dbReference>
<dbReference type="EMBL" id="LT934117">
    <property type="protein sequence ID" value="VAH99627.1"/>
    <property type="molecule type" value="Genomic_DNA"/>
</dbReference>
<dbReference type="SUPFAM" id="SSF81383">
    <property type="entry name" value="F-box domain"/>
    <property type="match status" value="1"/>
</dbReference>
<dbReference type="OMA" id="PWRYLIT"/>
<dbReference type="InterPro" id="IPR001810">
    <property type="entry name" value="F-box_dom"/>
</dbReference>
<evidence type="ECO:0000313" key="2">
    <source>
        <dbReference type="EMBL" id="VAH99627.1"/>
    </source>
</evidence>
<dbReference type="AlphaFoldDB" id="A0A9R0SVA6"/>
<organism evidence="2 3">
    <name type="scientific">Triticum turgidum subsp. durum</name>
    <name type="common">Durum wheat</name>
    <name type="synonym">Triticum durum</name>
    <dbReference type="NCBI Taxonomy" id="4567"/>
    <lineage>
        <taxon>Eukaryota</taxon>
        <taxon>Viridiplantae</taxon>
        <taxon>Streptophyta</taxon>
        <taxon>Embryophyta</taxon>
        <taxon>Tracheophyta</taxon>
        <taxon>Spermatophyta</taxon>
        <taxon>Magnoliopsida</taxon>
        <taxon>Liliopsida</taxon>
        <taxon>Poales</taxon>
        <taxon>Poaceae</taxon>
        <taxon>BOP clade</taxon>
        <taxon>Pooideae</taxon>
        <taxon>Triticodae</taxon>
        <taxon>Triticeae</taxon>
        <taxon>Triticinae</taxon>
        <taxon>Triticum</taxon>
    </lineage>
</organism>